<dbReference type="EMBL" id="VHLH01000014">
    <property type="protein sequence ID" value="TPW28720.1"/>
    <property type="molecule type" value="Genomic_DNA"/>
</dbReference>
<dbReference type="InterPro" id="IPR029033">
    <property type="entry name" value="His_PPase_superfam"/>
</dbReference>
<feature type="active site" description="Proton donor/acceptor" evidence="1">
    <location>
        <position position="89"/>
    </location>
</feature>
<dbReference type="Proteomes" id="UP000320314">
    <property type="component" value="Unassembled WGS sequence"/>
</dbReference>
<evidence type="ECO:0000313" key="4">
    <source>
        <dbReference type="Proteomes" id="UP000320314"/>
    </source>
</evidence>
<feature type="binding site" evidence="2">
    <location>
        <position position="62"/>
    </location>
    <ligand>
        <name>substrate</name>
    </ligand>
</feature>
<accession>A0A506U4I0</accession>
<dbReference type="InterPro" id="IPR050275">
    <property type="entry name" value="PGM_Phosphatase"/>
</dbReference>
<dbReference type="Gene3D" id="3.40.50.1240">
    <property type="entry name" value="Phosphoglycerate mutase-like"/>
    <property type="match status" value="1"/>
</dbReference>
<feature type="active site" description="Tele-phosphohistidine intermediate" evidence="1">
    <location>
        <position position="8"/>
    </location>
</feature>
<organism evidence="3 4">
    <name type="scientific">Pararhizobium mangrovi</name>
    <dbReference type="NCBI Taxonomy" id="2590452"/>
    <lineage>
        <taxon>Bacteria</taxon>
        <taxon>Pseudomonadati</taxon>
        <taxon>Pseudomonadota</taxon>
        <taxon>Alphaproteobacteria</taxon>
        <taxon>Hyphomicrobiales</taxon>
        <taxon>Rhizobiaceae</taxon>
        <taxon>Rhizobium/Agrobacterium group</taxon>
        <taxon>Pararhizobium</taxon>
    </lineage>
</organism>
<reference evidence="3 4" key="1">
    <citation type="submission" date="2019-06" db="EMBL/GenBank/DDBJ databases">
        <authorList>
            <person name="Li M."/>
        </authorList>
    </citation>
    <scope>NUCLEOTIDE SEQUENCE [LARGE SCALE GENOMIC DNA]</scope>
    <source>
        <strain evidence="3 4">BGMRC6574</strain>
    </source>
</reference>
<dbReference type="RefSeq" id="WP_141166733.1">
    <property type="nucleotide sequence ID" value="NZ_VHLH01000014.1"/>
</dbReference>
<dbReference type="PIRSF" id="PIRSF000709">
    <property type="entry name" value="6PFK_2-Ptase"/>
    <property type="match status" value="1"/>
</dbReference>
<protein>
    <submittedName>
        <fullName evidence="3">Histidine phosphatase family protein</fullName>
    </submittedName>
</protein>
<comment type="caution">
    <text evidence="3">The sequence shown here is derived from an EMBL/GenBank/DDBJ whole genome shotgun (WGS) entry which is preliminary data.</text>
</comment>
<dbReference type="InterPro" id="IPR013078">
    <property type="entry name" value="His_Pase_superF_clade-1"/>
</dbReference>
<dbReference type="CDD" id="cd07067">
    <property type="entry name" value="HP_PGM_like"/>
    <property type="match status" value="1"/>
</dbReference>
<gene>
    <name evidence="3" type="ORF">FJU11_09115</name>
</gene>
<dbReference type="PANTHER" id="PTHR48100">
    <property type="entry name" value="BROAD-SPECIFICITY PHOSPHATASE YOR283W-RELATED"/>
    <property type="match status" value="1"/>
</dbReference>
<dbReference type="GO" id="GO:0016791">
    <property type="term" value="F:phosphatase activity"/>
    <property type="evidence" value="ECO:0007669"/>
    <property type="project" value="TreeGrafter"/>
</dbReference>
<dbReference type="SMART" id="SM00855">
    <property type="entry name" value="PGAM"/>
    <property type="match status" value="1"/>
</dbReference>
<sequence length="194" mass="21738">MLIYFIRHGQTDWNVSEQLQGSHDIPLNDTGRAQAHGNGKHLAEILGDRAATFDYVASPMDRTRETMRIIRGELGLPPEDFRTEERIVELSFGEWEGRTLETVAETEPGPVEAREADKWGFVPPGESAESYAMLAERVEPWLRSVEKDTVCVCHGGIMRAIFFLVGGLPGDEAAHAETPQDRILKYDGTTLDWL</sequence>
<evidence type="ECO:0000256" key="2">
    <source>
        <dbReference type="PIRSR" id="PIRSR613078-2"/>
    </source>
</evidence>
<evidence type="ECO:0000313" key="3">
    <source>
        <dbReference type="EMBL" id="TPW28720.1"/>
    </source>
</evidence>
<keyword evidence="4" id="KW-1185">Reference proteome</keyword>
<proteinExistence type="predicted"/>
<dbReference type="AlphaFoldDB" id="A0A506U4I0"/>
<dbReference type="OrthoDB" id="9781415at2"/>
<dbReference type="PANTHER" id="PTHR48100:SF59">
    <property type="entry name" value="ADENOSYLCOBALAMIN_ALPHA-RIBAZOLE PHOSPHATASE"/>
    <property type="match status" value="1"/>
</dbReference>
<evidence type="ECO:0000256" key="1">
    <source>
        <dbReference type="PIRSR" id="PIRSR613078-1"/>
    </source>
</evidence>
<name>A0A506U4I0_9HYPH</name>
<dbReference type="SUPFAM" id="SSF53254">
    <property type="entry name" value="Phosphoglycerate mutase-like"/>
    <property type="match status" value="1"/>
</dbReference>
<dbReference type="GO" id="GO:0005737">
    <property type="term" value="C:cytoplasm"/>
    <property type="evidence" value="ECO:0007669"/>
    <property type="project" value="TreeGrafter"/>
</dbReference>
<feature type="binding site" evidence="2">
    <location>
        <begin position="7"/>
        <end position="14"/>
    </location>
    <ligand>
        <name>substrate</name>
    </ligand>
</feature>
<dbReference type="Pfam" id="PF00300">
    <property type="entry name" value="His_Phos_1"/>
    <property type="match status" value="1"/>
</dbReference>